<sequence>MGRIFVQQNLTVGISPPVYRFLGTLRPLLTHPHPKSIPRYPALSSALSAYFSPIPSRKLVPRCPANALAFPARNCFPIIPPSPRHSAKASHPSPAEISSSIPHRPALSSASSAHFSPIPSRESVPRCPADASAFPAHFSPIPARNQFLIIPSSLWHSPPITRASYPACSWHSRPTLAFPAPSAFPAHPTRNQFLIIPPWHSSLVLGIPCLSLALPAPWHSPPTVRHSPPNANCSSTFRDFSSVPLPNGY</sequence>
<evidence type="ECO:0000256" key="1">
    <source>
        <dbReference type="SAM" id="MobiDB-lite"/>
    </source>
</evidence>
<name>A0AAV9ZWA2_9AGAR</name>
<dbReference type="Proteomes" id="UP001362999">
    <property type="component" value="Unassembled WGS sequence"/>
</dbReference>
<accession>A0AAV9ZWA2</accession>
<keyword evidence="3" id="KW-1185">Reference proteome</keyword>
<dbReference type="AlphaFoldDB" id="A0AAV9ZWA2"/>
<dbReference type="EMBL" id="JAWWNJ010000103">
    <property type="protein sequence ID" value="KAK6993197.1"/>
    <property type="molecule type" value="Genomic_DNA"/>
</dbReference>
<organism evidence="2 3">
    <name type="scientific">Favolaschia claudopus</name>
    <dbReference type="NCBI Taxonomy" id="2862362"/>
    <lineage>
        <taxon>Eukaryota</taxon>
        <taxon>Fungi</taxon>
        <taxon>Dikarya</taxon>
        <taxon>Basidiomycota</taxon>
        <taxon>Agaricomycotina</taxon>
        <taxon>Agaricomycetes</taxon>
        <taxon>Agaricomycetidae</taxon>
        <taxon>Agaricales</taxon>
        <taxon>Marasmiineae</taxon>
        <taxon>Mycenaceae</taxon>
        <taxon>Favolaschia</taxon>
    </lineage>
</organism>
<gene>
    <name evidence="2" type="ORF">R3P38DRAFT_3223804</name>
</gene>
<proteinExistence type="predicted"/>
<protein>
    <submittedName>
        <fullName evidence="2">Uncharacterized protein</fullName>
    </submittedName>
</protein>
<feature type="region of interest" description="Disordered" evidence="1">
    <location>
        <begin position="83"/>
        <end position="122"/>
    </location>
</feature>
<evidence type="ECO:0000313" key="3">
    <source>
        <dbReference type="Proteomes" id="UP001362999"/>
    </source>
</evidence>
<evidence type="ECO:0000313" key="2">
    <source>
        <dbReference type="EMBL" id="KAK6993197.1"/>
    </source>
</evidence>
<reference evidence="2 3" key="1">
    <citation type="journal article" date="2024" name="J Genomics">
        <title>Draft genome sequencing and assembly of Favolaschia claudopus CIRM-BRFM 2984 isolated from oak limbs.</title>
        <authorList>
            <person name="Navarro D."/>
            <person name="Drula E."/>
            <person name="Chaduli D."/>
            <person name="Cazenave R."/>
            <person name="Ahrendt S."/>
            <person name="Wang J."/>
            <person name="Lipzen A."/>
            <person name="Daum C."/>
            <person name="Barry K."/>
            <person name="Grigoriev I.V."/>
            <person name="Favel A."/>
            <person name="Rosso M.N."/>
            <person name="Martin F."/>
        </authorList>
    </citation>
    <scope>NUCLEOTIDE SEQUENCE [LARGE SCALE GENOMIC DNA]</scope>
    <source>
        <strain evidence="2 3">CIRM-BRFM 2984</strain>
    </source>
</reference>
<comment type="caution">
    <text evidence="2">The sequence shown here is derived from an EMBL/GenBank/DDBJ whole genome shotgun (WGS) entry which is preliminary data.</text>
</comment>